<protein>
    <recommendedName>
        <fullName evidence="2">Acyltransferase 3 domain-containing protein</fullName>
    </recommendedName>
</protein>
<proteinExistence type="predicted"/>
<dbReference type="AlphaFoldDB" id="A0A509EI38"/>
<feature type="transmembrane region" description="Helical" evidence="1">
    <location>
        <begin position="87"/>
        <end position="106"/>
    </location>
</feature>
<feature type="transmembrane region" description="Helical" evidence="1">
    <location>
        <begin position="301"/>
        <end position="321"/>
    </location>
</feature>
<feature type="transmembrane region" description="Helical" evidence="1">
    <location>
        <begin position="184"/>
        <end position="205"/>
    </location>
</feature>
<dbReference type="Proteomes" id="UP000410984">
    <property type="component" value="Unassembled WGS sequence"/>
</dbReference>
<evidence type="ECO:0000259" key="2">
    <source>
        <dbReference type="Pfam" id="PF01757"/>
    </source>
</evidence>
<accession>A0A509EI38</accession>
<dbReference type="PANTHER" id="PTHR23028">
    <property type="entry name" value="ACETYLTRANSFERASE"/>
    <property type="match status" value="1"/>
</dbReference>
<evidence type="ECO:0000313" key="3">
    <source>
        <dbReference type="EMBL" id="VUD73830.1"/>
    </source>
</evidence>
<dbReference type="GO" id="GO:0016747">
    <property type="term" value="F:acyltransferase activity, transferring groups other than amino-acyl groups"/>
    <property type="evidence" value="ECO:0007669"/>
    <property type="project" value="InterPro"/>
</dbReference>
<keyword evidence="1" id="KW-0812">Transmembrane</keyword>
<feature type="transmembrane region" description="Helical" evidence="1">
    <location>
        <begin position="267"/>
        <end position="289"/>
    </location>
</feature>
<name>A0A509EI38_9HYPH</name>
<dbReference type="OrthoDB" id="9807745at2"/>
<gene>
    <name evidence="3" type="ORF">MET9862_04450</name>
</gene>
<evidence type="ECO:0000256" key="1">
    <source>
        <dbReference type="SAM" id="Phobius"/>
    </source>
</evidence>
<sequence length="358" mass="37962">MPIDPRRAGRNLPLDALRGLAALAVVLHHYGFGYEARVGPHNAPVPLFTAGHFGVELFFILSGFVITETLRRTPTLGHFVVNRVARLYPAFLACCGLTLAVLALGGPNPLGISPLSALAGLTMLAPIFQLPPIDPSHWTLCFEVSFYALAGLCFRRNMEVVCTVWLAAATACSSYLQSDVVNTAVLLYLPLVNLFIIGALLARLVAGQLRGLGLATFIVALGLTAHGPFADQGGLGRAGYVCLILAFTGTVWAAATGRLGWLGRRPLVALGAISYPLYLLHQILGFAVIRHLEAAGWPAHAAIAAALILVILLSILIRVTVEVPAQRAIRRAWAARSSAAAEAHPEAGLTSLQARGVR</sequence>
<keyword evidence="1" id="KW-1133">Transmembrane helix</keyword>
<dbReference type="InterPro" id="IPR050879">
    <property type="entry name" value="Acyltransferase_3"/>
</dbReference>
<dbReference type="PANTHER" id="PTHR23028:SF131">
    <property type="entry name" value="BLR2367 PROTEIN"/>
    <property type="match status" value="1"/>
</dbReference>
<dbReference type="Pfam" id="PF01757">
    <property type="entry name" value="Acyl_transf_3"/>
    <property type="match status" value="1"/>
</dbReference>
<feature type="domain" description="Acyltransferase 3" evidence="2">
    <location>
        <begin position="14"/>
        <end position="318"/>
    </location>
</feature>
<organism evidence="3 4">
    <name type="scientific">Methylobacterium symbioticum</name>
    <dbReference type="NCBI Taxonomy" id="2584084"/>
    <lineage>
        <taxon>Bacteria</taxon>
        <taxon>Pseudomonadati</taxon>
        <taxon>Pseudomonadota</taxon>
        <taxon>Alphaproteobacteria</taxon>
        <taxon>Hyphomicrobiales</taxon>
        <taxon>Methylobacteriaceae</taxon>
        <taxon>Methylobacterium</taxon>
    </lineage>
</organism>
<dbReference type="EMBL" id="CABFPH010000088">
    <property type="protein sequence ID" value="VUD73830.1"/>
    <property type="molecule type" value="Genomic_DNA"/>
</dbReference>
<feature type="transmembrane region" description="Helical" evidence="1">
    <location>
        <begin position="212"/>
        <end position="229"/>
    </location>
</feature>
<feature type="transmembrane region" description="Helical" evidence="1">
    <location>
        <begin position="43"/>
        <end position="66"/>
    </location>
</feature>
<dbReference type="RefSeq" id="WP_142585045.1">
    <property type="nucleotide sequence ID" value="NZ_CABFPH010000088.1"/>
</dbReference>
<dbReference type="GO" id="GO:0000271">
    <property type="term" value="P:polysaccharide biosynthetic process"/>
    <property type="evidence" value="ECO:0007669"/>
    <property type="project" value="TreeGrafter"/>
</dbReference>
<dbReference type="InterPro" id="IPR002656">
    <property type="entry name" value="Acyl_transf_3_dom"/>
</dbReference>
<keyword evidence="1" id="KW-0472">Membrane</keyword>
<feature type="transmembrane region" description="Helical" evidence="1">
    <location>
        <begin position="12"/>
        <end position="31"/>
    </location>
</feature>
<dbReference type="GO" id="GO:0016020">
    <property type="term" value="C:membrane"/>
    <property type="evidence" value="ECO:0007669"/>
    <property type="project" value="TreeGrafter"/>
</dbReference>
<reference evidence="3 4" key="1">
    <citation type="submission" date="2019-06" db="EMBL/GenBank/DDBJ databases">
        <authorList>
            <person name="Rodrigo-Torres L."/>
            <person name="Arahal R. D."/>
            <person name="Lucena T."/>
        </authorList>
    </citation>
    <scope>NUCLEOTIDE SEQUENCE [LARGE SCALE GENOMIC DNA]</scope>
    <source>
        <strain evidence="3 4">SB0023/3</strain>
    </source>
</reference>
<evidence type="ECO:0000313" key="4">
    <source>
        <dbReference type="Proteomes" id="UP000410984"/>
    </source>
</evidence>
<keyword evidence="4" id="KW-1185">Reference proteome</keyword>
<feature type="transmembrane region" description="Helical" evidence="1">
    <location>
        <begin position="235"/>
        <end position="255"/>
    </location>
</feature>